<proteinExistence type="predicted"/>
<sequence>MSFKLFDGCCQFSSILSLKQKRDTYHIDETSSSLKNNLREINNENYQIRYCRCCPVYPVFWRFRCRTCHGCSGAKHE</sequence>
<name>A0A6L5E3H5_9ENTR</name>
<keyword evidence="2" id="KW-1185">Reference proteome</keyword>
<dbReference type="EMBL" id="WHIY01000001">
    <property type="protein sequence ID" value="MPQ49505.1"/>
    <property type="molecule type" value="Genomic_DNA"/>
</dbReference>
<reference evidence="1 2" key="1">
    <citation type="submission" date="2019-10" db="EMBL/GenBank/DDBJ databases">
        <title>Characterization of a new Citrobacter species.</title>
        <authorList>
            <person name="Goncalves Ribeiro T."/>
            <person name="Izdebski R."/>
            <person name="Urbanowicz P."/>
            <person name="Carmeli Y."/>
            <person name="Gniadkowski M."/>
            <person name="Peixe L."/>
        </authorList>
    </citation>
    <scope>NUCLEOTIDE SEQUENCE [LARGE SCALE GENOMIC DNA]</scope>
    <source>
        <strain evidence="1 2">NMI7905_11</strain>
    </source>
</reference>
<gene>
    <name evidence="1" type="ORF">GBB84_00955</name>
</gene>
<comment type="caution">
    <text evidence="1">The sequence shown here is derived from an EMBL/GenBank/DDBJ whole genome shotgun (WGS) entry which is preliminary data.</text>
</comment>
<dbReference type="Proteomes" id="UP000475079">
    <property type="component" value="Unassembled WGS sequence"/>
</dbReference>
<evidence type="ECO:0000313" key="1">
    <source>
        <dbReference type="EMBL" id="MPQ49505.1"/>
    </source>
</evidence>
<organism evidence="1 2">
    <name type="scientific">Citrobacter telavivensis</name>
    <dbReference type="NCBI Taxonomy" id="2653932"/>
    <lineage>
        <taxon>Bacteria</taxon>
        <taxon>Pseudomonadati</taxon>
        <taxon>Pseudomonadota</taxon>
        <taxon>Gammaproteobacteria</taxon>
        <taxon>Enterobacterales</taxon>
        <taxon>Enterobacteriaceae</taxon>
        <taxon>Citrobacter</taxon>
    </lineage>
</organism>
<accession>A0A6L5E3H5</accession>
<evidence type="ECO:0000313" key="2">
    <source>
        <dbReference type="Proteomes" id="UP000475079"/>
    </source>
</evidence>
<protein>
    <submittedName>
        <fullName evidence="1">Uncharacterized protein</fullName>
    </submittedName>
</protein>
<dbReference type="AlphaFoldDB" id="A0A6L5E3H5"/>